<evidence type="ECO:0000313" key="2">
    <source>
        <dbReference type="EMBL" id="KZP14167.1"/>
    </source>
</evidence>
<keyword evidence="1" id="KW-0175">Coiled coil</keyword>
<dbReference type="Gene3D" id="3.80.10.10">
    <property type="entry name" value="Ribonuclease Inhibitor"/>
    <property type="match status" value="1"/>
</dbReference>
<reference evidence="2 3" key="1">
    <citation type="journal article" date="2016" name="Mol. Biol. Evol.">
        <title>Comparative Genomics of Early-Diverging Mushroom-Forming Fungi Provides Insights into the Origins of Lignocellulose Decay Capabilities.</title>
        <authorList>
            <person name="Nagy L.G."/>
            <person name="Riley R."/>
            <person name="Tritt A."/>
            <person name="Adam C."/>
            <person name="Daum C."/>
            <person name="Floudas D."/>
            <person name="Sun H."/>
            <person name="Yadav J.S."/>
            <person name="Pangilinan J."/>
            <person name="Larsson K.H."/>
            <person name="Matsuura K."/>
            <person name="Barry K."/>
            <person name="Labutti K."/>
            <person name="Kuo R."/>
            <person name="Ohm R.A."/>
            <person name="Bhattacharya S.S."/>
            <person name="Shirouzu T."/>
            <person name="Yoshinaga Y."/>
            <person name="Martin F.M."/>
            <person name="Grigoriev I.V."/>
            <person name="Hibbett D.S."/>
        </authorList>
    </citation>
    <scope>NUCLEOTIDE SEQUENCE [LARGE SCALE GENOMIC DNA]</scope>
    <source>
        <strain evidence="2 3">CBS 109695</strain>
    </source>
</reference>
<dbReference type="EMBL" id="KV417621">
    <property type="protein sequence ID" value="KZP14167.1"/>
    <property type="molecule type" value="Genomic_DNA"/>
</dbReference>
<proteinExistence type="predicted"/>
<dbReference type="InterPro" id="IPR032675">
    <property type="entry name" value="LRR_dom_sf"/>
</dbReference>
<sequence>MCPYGWVTTGRRSSVVQRVQRQGRLAFQDYVAKHLLNRKGFDALEIDCRQWMVPRLSKSLKRASVVPLVSLLMSMAAEALPPEMLMMIIDQVYLDNTEQEEEYRQQEADREHLRSVGLPEKPTIASRRMPLNRTLAACALVCRSWLQRSRFVQFDSDWNPEGITLELFHKAQTLSELATLLRSPLCTISPHVQHLELYSLSWGFRWDLMRLRKLCNVTCIVLGEVCRYHEFSDEENSIQPKDIPAFLECFEQINHLDLFGFKLESLEDLCDIICSCPDLYSLDLCDISTEDQGDIEQIARVPSSTILQPPTSLKMLTISDRCSFGEELFDWLSSSKPAILLDKVDLNAQLLVDYPAAGRFLERLGPGLQHLVINTSLVEEFDDENISPLNATVDLGHNTGLRKLEFQHVGVNGSDGIVLAALEQVRARNMEEIRIFLPRYDVEDIQEAQWKGIDSILARPNFAQLGGLYIMTNKPDEESLQNWFKMTFPRSLSRSIAHLAKY</sequence>
<evidence type="ECO:0000256" key="1">
    <source>
        <dbReference type="SAM" id="Coils"/>
    </source>
</evidence>
<evidence type="ECO:0008006" key="4">
    <source>
        <dbReference type="Google" id="ProtNLM"/>
    </source>
</evidence>
<evidence type="ECO:0000313" key="3">
    <source>
        <dbReference type="Proteomes" id="UP000076532"/>
    </source>
</evidence>
<dbReference type="OrthoDB" id="2745898at2759"/>
<dbReference type="Proteomes" id="UP000076532">
    <property type="component" value="Unassembled WGS sequence"/>
</dbReference>
<dbReference type="SUPFAM" id="SSF52047">
    <property type="entry name" value="RNI-like"/>
    <property type="match status" value="1"/>
</dbReference>
<keyword evidence="3" id="KW-1185">Reference proteome</keyword>
<protein>
    <recommendedName>
        <fullName evidence="4">F-box domain-containing protein</fullName>
    </recommendedName>
</protein>
<name>A0A166CZN8_9AGAM</name>
<accession>A0A166CZN8</accession>
<dbReference type="AlphaFoldDB" id="A0A166CZN8"/>
<feature type="coiled-coil region" evidence="1">
    <location>
        <begin position="89"/>
        <end position="116"/>
    </location>
</feature>
<gene>
    <name evidence="2" type="ORF">FIBSPDRAFT_935904</name>
</gene>
<organism evidence="2 3">
    <name type="scientific">Athelia psychrophila</name>
    <dbReference type="NCBI Taxonomy" id="1759441"/>
    <lineage>
        <taxon>Eukaryota</taxon>
        <taxon>Fungi</taxon>
        <taxon>Dikarya</taxon>
        <taxon>Basidiomycota</taxon>
        <taxon>Agaricomycotina</taxon>
        <taxon>Agaricomycetes</taxon>
        <taxon>Agaricomycetidae</taxon>
        <taxon>Atheliales</taxon>
        <taxon>Atheliaceae</taxon>
        <taxon>Athelia</taxon>
    </lineage>
</organism>